<organism evidence="7 8">
    <name type="scientific">Gilvimarinus xylanilyticus</name>
    <dbReference type="NCBI Taxonomy" id="2944139"/>
    <lineage>
        <taxon>Bacteria</taxon>
        <taxon>Pseudomonadati</taxon>
        <taxon>Pseudomonadota</taxon>
        <taxon>Gammaproteobacteria</taxon>
        <taxon>Cellvibrionales</taxon>
        <taxon>Cellvibrionaceae</taxon>
        <taxon>Gilvimarinus</taxon>
    </lineage>
</organism>
<feature type="transmembrane region" description="Helical" evidence="6">
    <location>
        <begin position="84"/>
        <end position="102"/>
    </location>
</feature>
<proteinExistence type="inferred from homology"/>
<evidence type="ECO:0000256" key="3">
    <source>
        <dbReference type="ARBA" id="ARBA00022692"/>
    </source>
</evidence>
<accession>A0A9X2KWW1</accession>
<dbReference type="InterPro" id="IPR004307">
    <property type="entry name" value="TspO_MBR"/>
</dbReference>
<evidence type="ECO:0000313" key="8">
    <source>
        <dbReference type="Proteomes" id="UP001139319"/>
    </source>
</evidence>
<evidence type="ECO:0000313" key="7">
    <source>
        <dbReference type="EMBL" id="MCP8899520.1"/>
    </source>
</evidence>
<dbReference type="CDD" id="cd15904">
    <property type="entry name" value="TSPO_MBR"/>
    <property type="match status" value="1"/>
</dbReference>
<evidence type="ECO:0000256" key="2">
    <source>
        <dbReference type="ARBA" id="ARBA00007524"/>
    </source>
</evidence>
<dbReference type="Proteomes" id="UP001139319">
    <property type="component" value="Unassembled WGS sequence"/>
</dbReference>
<reference evidence="7" key="1">
    <citation type="submission" date="2022-05" db="EMBL/GenBank/DDBJ databases">
        <authorList>
            <person name="Sun H.-N."/>
        </authorList>
    </citation>
    <scope>NUCLEOTIDE SEQUENCE</scope>
    <source>
        <strain evidence="7">HB14</strain>
    </source>
</reference>
<sequence length="164" mass="18487">MSLREQSVSLLALVAWLALCFAAAGVGGVAAASAEDFYALLQQPAWAPPGYLFAPVWTVLYAMMAVSAWLVWRMRSRAGAKVSLGLFIVQLLFNTAWSWLFFAWKLGGWAFLDVLLLWVLIALTIYRFVFISRWAALLLLPYWLWVTFAAVLNLVVWQLNPQTL</sequence>
<feature type="transmembrane region" description="Helical" evidence="6">
    <location>
        <begin position="50"/>
        <end position="72"/>
    </location>
</feature>
<comment type="caution">
    <text evidence="7">The sequence shown here is derived from an EMBL/GenBank/DDBJ whole genome shotgun (WGS) entry which is preliminary data.</text>
</comment>
<evidence type="ECO:0000256" key="1">
    <source>
        <dbReference type="ARBA" id="ARBA00004141"/>
    </source>
</evidence>
<dbReference type="GO" id="GO:0033013">
    <property type="term" value="P:tetrapyrrole metabolic process"/>
    <property type="evidence" value="ECO:0007669"/>
    <property type="project" value="UniProtKB-ARBA"/>
</dbReference>
<dbReference type="Gene3D" id="1.20.1260.100">
    <property type="entry name" value="TspO/MBR protein"/>
    <property type="match status" value="1"/>
</dbReference>
<keyword evidence="8" id="KW-1185">Reference proteome</keyword>
<evidence type="ECO:0000256" key="5">
    <source>
        <dbReference type="ARBA" id="ARBA00023136"/>
    </source>
</evidence>
<name>A0A9X2KWW1_9GAMM</name>
<dbReference type="PANTHER" id="PTHR10057">
    <property type="entry name" value="PERIPHERAL-TYPE BENZODIAZEPINE RECEPTOR"/>
    <property type="match status" value="1"/>
</dbReference>
<feature type="transmembrane region" description="Helical" evidence="6">
    <location>
        <begin position="136"/>
        <end position="159"/>
    </location>
</feature>
<gene>
    <name evidence="7" type="ORF">M6D89_09440</name>
</gene>
<keyword evidence="5 6" id="KW-0472">Membrane</keyword>
<dbReference type="PIRSF" id="PIRSF005859">
    <property type="entry name" value="PBR"/>
    <property type="match status" value="1"/>
</dbReference>
<comment type="similarity">
    <text evidence="2">Belongs to the TspO/BZRP family.</text>
</comment>
<dbReference type="EMBL" id="JAMFTH010000002">
    <property type="protein sequence ID" value="MCP8899520.1"/>
    <property type="molecule type" value="Genomic_DNA"/>
</dbReference>
<dbReference type="PANTHER" id="PTHR10057:SF0">
    <property type="entry name" value="TRANSLOCATOR PROTEIN"/>
    <property type="match status" value="1"/>
</dbReference>
<dbReference type="RefSeq" id="WP_253967817.1">
    <property type="nucleotide sequence ID" value="NZ_JAMFTH010000002.1"/>
</dbReference>
<keyword evidence="3 6" id="KW-0812">Transmembrane</keyword>
<reference evidence="7" key="2">
    <citation type="submission" date="2023-01" db="EMBL/GenBank/DDBJ databases">
        <title>Gilvimarinus xylanilyticus HB14 isolated from Caulerpa lentillifera aquaculture base in Hainan, China.</title>
        <authorList>
            <person name="Zhang Y.-J."/>
        </authorList>
    </citation>
    <scope>NUCLEOTIDE SEQUENCE</scope>
    <source>
        <strain evidence="7">HB14</strain>
    </source>
</reference>
<dbReference type="AlphaFoldDB" id="A0A9X2KWW1"/>
<dbReference type="GO" id="GO:0016020">
    <property type="term" value="C:membrane"/>
    <property type="evidence" value="ECO:0007669"/>
    <property type="project" value="UniProtKB-SubCell"/>
</dbReference>
<dbReference type="Pfam" id="PF03073">
    <property type="entry name" value="TspO_MBR"/>
    <property type="match status" value="1"/>
</dbReference>
<protein>
    <submittedName>
        <fullName evidence="7">Tryptophan-rich sensory protein</fullName>
    </submittedName>
</protein>
<dbReference type="FunFam" id="1.20.1260.100:FF:000001">
    <property type="entry name" value="translocator protein 2"/>
    <property type="match status" value="1"/>
</dbReference>
<evidence type="ECO:0000256" key="6">
    <source>
        <dbReference type="SAM" id="Phobius"/>
    </source>
</evidence>
<feature type="transmembrane region" description="Helical" evidence="6">
    <location>
        <begin position="108"/>
        <end position="129"/>
    </location>
</feature>
<comment type="subcellular location">
    <subcellularLocation>
        <location evidence="1">Membrane</location>
        <topology evidence="1">Multi-pass membrane protein</topology>
    </subcellularLocation>
</comment>
<evidence type="ECO:0000256" key="4">
    <source>
        <dbReference type="ARBA" id="ARBA00022989"/>
    </source>
</evidence>
<dbReference type="InterPro" id="IPR038330">
    <property type="entry name" value="TspO/MBR-related_sf"/>
</dbReference>
<keyword evidence="4 6" id="KW-1133">Transmembrane helix</keyword>